<evidence type="ECO:0000256" key="1">
    <source>
        <dbReference type="SAM" id="MobiDB-lite"/>
    </source>
</evidence>
<protein>
    <submittedName>
        <fullName evidence="2">Indolepyruvate ferredoxin oxidoreductase</fullName>
        <ecNumber evidence="2">1.2.7.8</ecNumber>
    </submittedName>
</protein>
<name>W4S353_9XANT</name>
<accession>W4S353</accession>
<dbReference type="InterPro" id="IPR029061">
    <property type="entry name" value="THDP-binding"/>
</dbReference>
<dbReference type="SUPFAM" id="SSF52518">
    <property type="entry name" value="Thiamin diphosphate-binding fold (THDP-binding)"/>
    <property type="match status" value="1"/>
</dbReference>
<evidence type="ECO:0000313" key="2">
    <source>
        <dbReference type="EMBL" id="GAE50931.1"/>
    </source>
</evidence>
<comment type="caution">
    <text evidence="2">The sequence shown here is derived from an EMBL/GenBank/DDBJ whole genome shotgun (WGS) entry which is preliminary data.</text>
</comment>
<keyword evidence="2" id="KW-0560">Oxidoreductase</keyword>
<feature type="region of interest" description="Disordered" evidence="1">
    <location>
        <begin position="1"/>
        <end position="20"/>
    </location>
</feature>
<dbReference type="EMBL" id="BAVB01000279">
    <property type="protein sequence ID" value="GAE50931.1"/>
    <property type="molecule type" value="Genomic_DNA"/>
</dbReference>
<dbReference type="EC" id="1.2.7.8" evidence="2"/>
<gene>
    <name evidence="2" type="ORF">XPU_2463</name>
</gene>
<dbReference type="GO" id="GO:0043805">
    <property type="term" value="F:indolepyruvate ferredoxin oxidoreductase activity"/>
    <property type="evidence" value="ECO:0007669"/>
    <property type="project" value="UniProtKB-EC"/>
</dbReference>
<proteinExistence type="predicted"/>
<organism evidence="2 3">
    <name type="scientific">Xanthomonas arboricola pv. pruni str. MAFF 311562</name>
    <dbReference type="NCBI Taxonomy" id="1414836"/>
    <lineage>
        <taxon>Bacteria</taxon>
        <taxon>Pseudomonadati</taxon>
        <taxon>Pseudomonadota</taxon>
        <taxon>Gammaproteobacteria</taxon>
        <taxon>Lysobacterales</taxon>
        <taxon>Lysobacteraceae</taxon>
        <taxon>Xanthomonas</taxon>
    </lineage>
</organism>
<keyword evidence="2" id="KW-0670">Pyruvate</keyword>
<sequence>MTSTAALSSPDSANTPELGQVDADYTLEHKYTRADGRIYLSGVQALVRLPLMQRLRDDAAGLATAGFISGYRGSPLGGFDLELWRARKHLDAAGVTFTPGLNEDLAATMVWGTQQTNLFPGAKVQGVYGMWYGKGPGVDRSGDVFKHGNAAGTSPYGGVLALAADDHACRSSTLPHGSEEEFVSAMMPILNRPGCRTSWTWACSVGR</sequence>
<reference evidence="2 3" key="1">
    <citation type="submission" date="2014-01" db="EMBL/GenBank/DDBJ databases">
        <title>Genome sequence and analysis of Xanthomonas arboricola pv. pruni.</title>
        <authorList>
            <person name="Fujikawa T."/>
            <person name="Nakazono-Nagaoka E."/>
        </authorList>
    </citation>
    <scope>NUCLEOTIDE SEQUENCE [LARGE SCALE GENOMIC DNA]</scope>
    <source>
        <strain evidence="3">MAFF 311562</strain>
    </source>
</reference>
<dbReference type="Gene3D" id="3.40.50.970">
    <property type="match status" value="1"/>
</dbReference>
<feature type="compositionally biased region" description="Polar residues" evidence="1">
    <location>
        <begin position="1"/>
        <end position="17"/>
    </location>
</feature>
<dbReference type="AlphaFoldDB" id="W4S353"/>
<dbReference type="Proteomes" id="UP000019143">
    <property type="component" value="Unassembled WGS sequence"/>
</dbReference>
<evidence type="ECO:0000313" key="3">
    <source>
        <dbReference type="Proteomes" id="UP000019143"/>
    </source>
</evidence>